<reference evidence="1" key="1">
    <citation type="submission" date="2019-12" db="EMBL/GenBank/DDBJ databases">
        <title>Genome sequencing and annotation of Brassica cretica.</title>
        <authorList>
            <person name="Studholme D.J."/>
            <person name="Sarris P."/>
        </authorList>
    </citation>
    <scope>NUCLEOTIDE SEQUENCE</scope>
    <source>
        <strain evidence="1">PFS-109/04</strain>
        <tissue evidence="1">Leaf</tissue>
    </source>
</reference>
<dbReference type="EMBL" id="QGKX02001621">
    <property type="protein sequence ID" value="KAF3501248.1"/>
    <property type="molecule type" value="Genomic_DNA"/>
</dbReference>
<comment type="caution">
    <text evidence="1">The sequence shown here is derived from an EMBL/GenBank/DDBJ whole genome shotgun (WGS) entry which is preliminary data.</text>
</comment>
<protein>
    <submittedName>
        <fullName evidence="1">Uncharacterized protein</fullName>
    </submittedName>
</protein>
<organism evidence="1 2">
    <name type="scientific">Brassica cretica</name>
    <name type="common">Mustard</name>
    <dbReference type="NCBI Taxonomy" id="69181"/>
    <lineage>
        <taxon>Eukaryota</taxon>
        <taxon>Viridiplantae</taxon>
        <taxon>Streptophyta</taxon>
        <taxon>Embryophyta</taxon>
        <taxon>Tracheophyta</taxon>
        <taxon>Spermatophyta</taxon>
        <taxon>Magnoliopsida</taxon>
        <taxon>eudicotyledons</taxon>
        <taxon>Gunneridae</taxon>
        <taxon>Pentapetalae</taxon>
        <taxon>rosids</taxon>
        <taxon>malvids</taxon>
        <taxon>Brassicales</taxon>
        <taxon>Brassicaceae</taxon>
        <taxon>Brassiceae</taxon>
        <taxon>Brassica</taxon>
    </lineage>
</organism>
<proteinExistence type="predicted"/>
<dbReference type="AlphaFoldDB" id="A0A8S9NHA9"/>
<evidence type="ECO:0000313" key="1">
    <source>
        <dbReference type="EMBL" id="KAF3501248.1"/>
    </source>
</evidence>
<accession>A0A8S9NHA9</accession>
<name>A0A8S9NHA9_BRACR</name>
<dbReference type="Proteomes" id="UP000712600">
    <property type="component" value="Unassembled WGS sequence"/>
</dbReference>
<gene>
    <name evidence="1" type="ORF">F2Q69_00044365</name>
</gene>
<evidence type="ECO:0000313" key="2">
    <source>
        <dbReference type="Proteomes" id="UP000712600"/>
    </source>
</evidence>
<sequence length="55" mass="6271">MGKLRYKQYLILYGGEIIEFEGEAARRKPCDGGPAATRTKDYQPELDTWLMSCLS</sequence>